<proteinExistence type="predicted"/>
<dbReference type="AlphaFoldDB" id="A0A849VEY4"/>
<feature type="domain" description="HTH LytTR-type" evidence="4">
    <location>
        <begin position="138"/>
        <end position="236"/>
    </location>
</feature>
<keyword evidence="2" id="KW-0597">Phosphoprotein</keyword>
<reference evidence="5 6" key="1">
    <citation type="submission" date="2020-04" db="EMBL/GenBank/DDBJ databases">
        <title>Pseudoalteromonas caenipelagi sp. nov., isolated from a tidal flat.</title>
        <authorList>
            <person name="Park S."/>
            <person name="Yoon J.-H."/>
        </authorList>
    </citation>
    <scope>NUCLEOTIDE SEQUENCE [LARGE SCALE GENOMIC DNA]</scope>
    <source>
        <strain evidence="5 6">JBTF-M23</strain>
    </source>
</reference>
<dbReference type="Gene3D" id="3.40.50.2300">
    <property type="match status" value="1"/>
</dbReference>
<protein>
    <submittedName>
        <fullName evidence="5">Response regulator transcription factor</fullName>
    </submittedName>
</protein>
<dbReference type="SMART" id="SM00850">
    <property type="entry name" value="LytTR"/>
    <property type="match status" value="1"/>
</dbReference>
<feature type="domain" description="Response regulatory" evidence="3">
    <location>
        <begin position="14"/>
        <end position="125"/>
    </location>
</feature>
<comment type="caution">
    <text evidence="5">The sequence shown here is derived from an EMBL/GenBank/DDBJ whole genome shotgun (WGS) entry which is preliminary data.</text>
</comment>
<name>A0A849VEY4_9GAMM</name>
<evidence type="ECO:0000313" key="6">
    <source>
        <dbReference type="Proteomes" id="UP000586305"/>
    </source>
</evidence>
<dbReference type="InterPro" id="IPR046947">
    <property type="entry name" value="LytR-like"/>
</dbReference>
<dbReference type="GO" id="GO:0003677">
    <property type="term" value="F:DNA binding"/>
    <property type="evidence" value="ECO:0007669"/>
    <property type="project" value="InterPro"/>
</dbReference>
<evidence type="ECO:0000256" key="1">
    <source>
        <dbReference type="ARBA" id="ARBA00023012"/>
    </source>
</evidence>
<keyword evidence="6" id="KW-1185">Reference proteome</keyword>
<dbReference type="EMBL" id="JABBPG010000002">
    <property type="protein sequence ID" value="NOU50494.1"/>
    <property type="molecule type" value="Genomic_DNA"/>
</dbReference>
<dbReference type="PROSITE" id="PS50930">
    <property type="entry name" value="HTH_LYTTR"/>
    <property type="match status" value="1"/>
</dbReference>
<dbReference type="Proteomes" id="UP000586305">
    <property type="component" value="Unassembled WGS sequence"/>
</dbReference>
<evidence type="ECO:0000313" key="5">
    <source>
        <dbReference type="EMBL" id="NOU50494.1"/>
    </source>
</evidence>
<feature type="modified residue" description="4-aspartylphosphate" evidence="2">
    <location>
        <position position="65"/>
    </location>
</feature>
<dbReference type="InterPro" id="IPR011006">
    <property type="entry name" value="CheY-like_superfamily"/>
</dbReference>
<dbReference type="GO" id="GO:0000156">
    <property type="term" value="F:phosphorelay response regulator activity"/>
    <property type="evidence" value="ECO:0007669"/>
    <property type="project" value="InterPro"/>
</dbReference>
<sequence>MEGSIINNTKRRITCIIVDDEPWAHEVLSYHIERHTDLELIGQMKSATETIKWLANNSVDLIFLDVNMPEISGVEMLRVLAVKVNVIFVSAHKEYALDGFELDAIDYLLKPVDEERFDKAIGKLKSLMNIESSKKETLTIKQDRGFKVLSLGEISLLQSYGNYVKIWHGNNMDLVNSTLKSVLRELPEHRFIQVSKSSIINRHKVHEVNAKEVTLTCGNSVKISRLYVNDIKQLCL</sequence>
<evidence type="ECO:0000259" key="4">
    <source>
        <dbReference type="PROSITE" id="PS50930"/>
    </source>
</evidence>
<dbReference type="SMART" id="SM00448">
    <property type="entry name" value="REC"/>
    <property type="match status" value="1"/>
</dbReference>
<dbReference type="Pfam" id="PF00072">
    <property type="entry name" value="Response_reg"/>
    <property type="match status" value="1"/>
</dbReference>
<dbReference type="Gene3D" id="2.40.50.1020">
    <property type="entry name" value="LytTr DNA-binding domain"/>
    <property type="match status" value="1"/>
</dbReference>
<dbReference type="PANTHER" id="PTHR37299:SF1">
    <property type="entry name" value="STAGE 0 SPORULATION PROTEIN A HOMOLOG"/>
    <property type="match status" value="1"/>
</dbReference>
<dbReference type="SUPFAM" id="SSF52172">
    <property type="entry name" value="CheY-like"/>
    <property type="match status" value="1"/>
</dbReference>
<accession>A0A849VEY4</accession>
<dbReference type="Pfam" id="PF04397">
    <property type="entry name" value="LytTR"/>
    <property type="match status" value="1"/>
</dbReference>
<gene>
    <name evidence="5" type="ORF">HG263_08060</name>
</gene>
<keyword evidence="1" id="KW-0902">Two-component regulatory system</keyword>
<dbReference type="PROSITE" id="PS50110">
    <property type="entry name" value="RESPONSE_REGULATORY"/>
    <property type="match status" value="1"/>
</dbReference>
<dbReference type="RefSeq" id="WP_171625556.1">
    <property type="nucleotide sequence ID" value="NZ_JABBPG010000002.1"/>
</dbReference>
<organism evidence="5 6">
    <name type="scientific">Pseudoalteromonas caenipelagi</name>
    <dbReference type="NCBI Taxonomy" id="2726988"/>
    <lineage>
        <taxon>Bacteria</taxon>
        <taxon>Pseudomonadati</taxon>
        <taxon>Pseudomonadota</taxon>
        <taxon>Gammaproteobacteria</taxon>
        <taxon>Alteromonadales</taxon>
        <taxon>Pseudoalteromonadaceae</taxon>
        <taxon>Pseudoalteromonas</taxon>
    </lineage>
</organism>
<dbReference type="PANTHER" id="PTHR37299">
    <property type="entry name" value="TRANSCRIPTIONAL REGULATOR-RELATED"/>
    <property type="match status" value="1"/>
</dbReference>
<dbReference type="InterPro" id="IPR007492">
    <property type="entry name" value="LytTR_DNA-bd_dom"/>
</dbReference>
<evidence type="ECO:0000259" key="3">
    <source>
        <dbReference type="PROSITE" id="PS50110"/>
    </source>
</evidence>
<dbReference type="InterPro" id="IPR001789">
    <property type="entry name" value="Sig_transdc_resp-reg_receiver"/>
</dbReference>
<evidence type="ECO:0000256" key="2">
    <source>
        <dbReference type="PROSITE-ProRule" id="PRU00169"/>
    </source>
</evidence>